<comment type="caution">
    <text evidence="6">The sequence shown here is derived from an EMBL/GenBank/DDBJ whole genome shotgun (WGS) entry which is preliminary data.</text>
</comment>
<protein>
    <submittedName>
        <fullName evidence="6">Vacuolar membrane transporter</fullName>
    </submittedName>
</protein>
<evidence type="ECO:0000256" key="1">
    <source>
        <dbReference type="ARBA" id="ARBA00004141"/>
    </source>
</evidence>
<name>A0ABR1JYB1_9AGAR</name>
<feature type="transmembrane region" description="Helical" evidence="5">
    <location>
        <begin position="69"/>
        <end position="91"/>
    </location>
</feature>
<evidence type="ECO:0000256" key="3">
    <source>
        <dbReference type="ARBA" id="ARBA00022989"/>
    </source>
</evidence>
<evidence type="ECO:0000313" key="7">
    <source>
        <dbReference type="Proteomes" id="UP001498398"/>
    </source>
</evidence>
<organism evidence="6 7">
    <name type="scientific">Marasmiellus scandens</name>
    <dbReference type="NCBI Taxonomy" id="2682957"/>
    <lineage>
        <taxon>Eukaryota</taxon>
        <taxon>Fungi</taxon>
        <taxon>Dikarya</taxon>
        <taxon>Basidiomycota</taxon>
        <taxon>Agaricomycotina</taxon>
        <taxon>Agaricomycetes</taxon>
        <taxon>Agaricomycetidae</taxon>
        <taxon>Agaricales</taxon>
        <taxon>Marasmiineae</taxon>
        <taxon>Omphalotaceae</taxon>
        <taxon>Marasmiellus</taxon>
    </lineage>
</organism>
<dbReference type="InterPro" id="IPR006603">
    <property type="entry name" value="PQ-loop_rpt"/>
</dbReference>
<keyword evidence="2 5" id="KW-0812">Transmembrane</keyword>
<keyword evidence="4 5" id="KW-0472">Membrane</keyword>
<feature type="transmembrane region" description="Helical" evidence="5">
    <location>
        <begin position="132"/>
        <end position="153"/>
    </location>
</feature>
<evidence type="ECO:0000256" key="5">
    <source>
        <dbReference type="SAM" id="Phobius"/>
    </source>
</evidence>
<feature type="transmembrane region" description="Helical" evidence="5">
    <location>
        <begin position="42"/>
        <end position="63"/>
    </location>
</feature>
<sequence>MLSSFNDELSNILGWISIACWVVVYSPQIYENYSLQTGEGLSIVFVIIWLLGDLCNVTGAILAHLLPTVIILGFYVNSMCDIILLVQIYYYRWKHRHYRVTSSRELTGERSPLLPNGNTRNQNQTVSTKIHLLRYAGALLFVIVTGILAWWIGSKVKSPEENHNEDDESAARKWAIQILGWTSAVLYLGSRVPQIRVLRLHSDIWVQLDLYVSS</sequence>
<evidence type="ECO:0000256" key="2">
    <source>
        <dbReference type="ARBA" id="ARBA00022692"/>
    </source>
</evidence>
<comment type="subcellular location">
    <subcellularLocation>
        <location evidence="1">Membrane</location>
        <topology evidence="1">Multi-pass membrane protein</topology>
    </subcellularLocation>
</comment>
<evidence type="ECO:0000313" key="6">
    <source>
        <dbReference type="EMBL" id="KAK7469302.1"/>
    </source>
</evidence>
<proteinExistence type="predicted"/>
<dbReference type="PANTHER" id="PTHR16201">
    <property type="entry name" value="SEVEN TRANSMEMBRANE PROTEIN 1-RELATED"/>
    <property type="match status" value="1"/>
</dbReference>
<gene>
    <name evidence="6" type="primary">RTC2</name>
    <name evidence="6" type="ORF">VKT23_003786</name>
</gene>
<reference evidence="6 7" key="1">
    <citation type="submission" date="2024-01" db="EMBL/GenBank/DDBJ databases">
        <title>A draft genome for the cacao thread blight pathogen Marasmiellus scandens.</title>
        <authorList>
            <person name="Baruah I.K."/>
            <person name="Leung J."/>
            <person name="Bukari Y."/>
            <person name="Amoako-Attah I."/>
            <person name="Meinhardt L.W."/>
            <person name="Bailey B.A."/>
            <person name="Cohen S.P."/>
        </authorList>
    </citation>
    <scope>NUCLEOTIDE SEQUENCE [LARGE SCALE GENOMIC DNA]</scope>
    <source>
        <strain evidence="6 7">GH-19</strain>
    </source>
</reference>
<dbReference type="SMART" id="SM00679">
    <property type="entry name" value="CTNS"/>
    <property type="match status" value="1"/>
</dbReference>
<accession>A0ABR1JYB1</accession>
<dbReference type="Proteomes" id="UP001498398">
    <property type="component" value="Unassembled WGS sequence"/>
</dbReference>
<dbReference type="Gene3D" id="1.20.1280.290">
    <property type="match status" value="1"/>
</dbReference>
<keyword evidence="3 5" id="KW-1133">Transmembrane helix</keyword>
<keyword evidence="7" id="KW-1185">Reference proteome</keyword>
<feature type="transmembrane region" description="Helical" evidence="5">
    <location>
        <begin position="12"/>
        <end position="30"/>
    </location>
</feature>
<evidence type="ECO:0000256" key="4">
    <source>
        <dbReference type="ARBA" id="ARBA00023136"/>
    </source>
</evidence>
<dbReference type="InterPro" id="IPR051415">
    <property type="entry name" value="LAAT-1"/>
</dbReference>
<dbReference type="EMBL" id="JBANRG010000003">
    <property type="protein sequence ID" value="KAK7469302.1"/>
    <property type="molecule type" value="Genomic_DNA"/>
</dbReference>
<dbReference type="PANTHER" id="PTHR16201:SF44">
    <property type="entry name" value="SEVEN TRANSMEMBRANE PROTEIN 1"/>
    <property type="match status" value="1"/>
</dbReference>
<dbReference type="Pfam" id="PF04193">
    <property type="entry name" value="PQ-loop"/>
    <property type="match status" value="1"/>
</dbReference>